<keyword evidence="3" id="KW-1185">Reference proteome</keyword>
<dbReference type="Proteomes" id="UP000009168">
    <property type="component" value="Unassembled WGS sequence"/>
</dbReference>
<feature type="region of interest" description="Disordered" evidence="1">
    <location>
        <begin position="538"/>
        <end position="567"/>
    </location>
</feature>
<feature type="region of interest" description="Disordered" evidence="1">
    <location>
        <begin position="385"/>
        <end position="407"/>
    </location>
</feature>
<dbReference type="GeneID" id="7835829"/>
<protein>
    <submittedName>
        <fullName evidence="2">Uncharacterized protein</fullName>
    </submittedName>
</protein>
<evidence type="ECO:0000256" key="1">
    <source>
        <dbReference type="SAM" id="MobiDB-lite"/>
    </source>
</evidence>
<sequence length="839" mass="94730">MNFVFNDENFQQNLTNQYLQQILQLKSIYGTILSQNEQQIQNPFQMLLLQQLLQLQQSQLSGAYHDFYNQNSSIASSPIPYLNTENPPEYPQFYQFPRIYNAQIDQLNQFQDPKCKYNLGSKKDKDKGVDLNTLNTTTLTAMRVDSEQQQTFNQSLQQVQIGGQDMPKIPKPMGFQRVSKKIPTQNELAGVGSQISQSTAITKLQEINFSLAKTEEQIIRDKSETNVDSASISGTKSPVFPLLSYSKVCDQEANSQQETACEFLGTITMNKQSSNKKDISEEISNSNCLAASTISSTAIPNSQYQSIIKDWDFQKLKNITDPLILKDIADCIFKNQIKNAPQSQSYQILQGQHSQFTSSTFNQFYDQLSEGKKCTSFILEQTQNSTSSSTPSFIQLPQSSSTSSSLSSPSPPCCFAATGNQNCNQETKNAITGEGPSELQEKKNKETNHILKNIYEYLDTLNLNINFKQNENYDLIISKKFLEKQEQTNLSSNVSSHQSPELRDAFDQELLAASSLNQINTSLLEQEDAIIEEGIMNMNNQGSSSEGTDEENQHENENYEPVKVKKRSGKLDIAPLEQLQSEKQSSSPVLKPQNDTKYENCIQAKCSMANKNAVLDQSSGSQNRSSVQDTFMNARRNKKREQKIQQTIEQNSQLSTKFHNLTRLLMYKIIQIFKDEANLRQTYNISPELSSSLKSVAGKIKQHSRDTCKSSVKTNFYTHSHYNALFLTLNEENVKQLAASQKDVDAHKFIFGLDLTNVSAIHLTFANIVKSVAYEIVKKNLEASIMKEQISNQQQIANAGNGQDKESMQNHISNLRSQYFQRAFQGITKMSNGQIVSRF</sequence>
<evidence type="ECO:0000313" key="2">
    <source>
        <dbReference type="EMBL" id="EAR86020.3"/>
    </source>
</evidence>
<dbReference type="InParanoid" id="I7LTR7"/>
<dbReference type="RefSeq" id="XP_976615.3">
    <property type="nucleotide sequence ID" value="XM_971522.3"/>
</dbReference>
<dbReference type="EMBL" id="GG662864">
    <property type="protein sequence ID" value="EAR86020.3"/>
    <property type="molecule type" value="Genomic_DNA"/>
</dbReference>
<proteinExistence type="predicted"/>
<evidence type="ECO:0000313" key="3">
    <source>
        <dbReference type="Proteomes" id="UP000009168"/>
    </source>
</evidence>
<feature type="compositionally biased region" description="Basic and acidic residues" evidence="1">
    <location>
        <begin position="551"/>
        <end position="563"/>
    </location>
</feature>
<gene>
    <name evidence="2" type="ORF">TTHERM_00543600</name>
</gene>
<accession>I7LTR7</accession>
<organism evidence="2 3">
    <name type="scientific">Tetrahymena thermophila (strain SB210)</name>
    <dbReference type="NCBI Taxonomy" id="312017"/>
    <lineage>
        <taxon>Eukaryota</taxon>
        <taxon>Sar</taxon>
        <taxon>Alveolata</taxon>
        <taxon>Ciliophora</taxon>
        <taxon>Intramacronucleata</taxon>
        <taxon>Oligohymenophorea</taxon>
        <taxon>Hymenostomatida</taxon>
        <taxon>Tetrahymenina</taxon>
        <taxon>Tetrahymenidae</taxon>
        <taxon>Tetrahymena</taxon>
    </lineage>
</organism>
<name>I7LTR7_TETTS</name>
<dbReference type="AlphaFoldDB" id="I7LTR7"/>
<dbReference type="KEGG" id="tet:TTHERM_00543600"/>
<reference evidence="3" key="1">
    <citation type="journal article" date="2006" name="PLoS Biol.">
        <title>Macronuclear genome sequence of the ciliate Tetrahymena thermophila, a model eukaryote.</title>
        <authorList>
            <person name="Eisen J.A."/>
            <person name="Coyne R.S."/>
            <person name="Wu M."/>
            <person name="Wu D."/>
            <person name="Thiagarajan M."/>
            <person name="Wortman J.R."/>
            <person name="Badger J.H."/>
            <person name="Ren Q."/>
            <person name="Amedeo P."/>
            <person name="Jones K.M."/>
            <person name="Tallon L.J."/>
            <person name="Delcher A.L."/>
            <person name="Salzberg S.L."/>
            <person name="Silva J.C."/>
            <person name="Haas B.J."/>
            <person name="Majoros W.H."/>
            <person name="Farzad M."/>
            <person name="Carlton J.M."/>
            <person name="Smith R.K. Jr."/>
            <person name="Garg J."/>
            <person name="Pearlman R.E."/>
            <person name="Karrer K.M."/>
            <person name="Sun L."/>
            <person name="Manning G."/>
            <person name="Elde N.C."/>
            <person name="Turkewitz A.P."/>
            <person name="Asai D.J."/>
            <person name="Wilkes D.E."/>
            <person name="Wang Y."/>
            <person name="Cai H."/>
            <person name="Collins K."/>
            <person name="Stewart B.A."/>
            <person name="Lee S.R."/>
            <person name="Wilamowska K."/>
            <person name="Weinberg Z."/>
            <person name="Ruzzo W.L."/>
            <person name="Wloga D."/>
            <person name="Gaertig J."/>
            <person name="Frankel J."/>
            <person name="Tsao C.-C."/>
            <person name="Gorovsky M.A."/>
            <person name="Keeling P.J."/>
            <person name="Waller R.F."/>
            <person name="Patron N.J."/>
            <person name="Cherry J.M."/>
            <person name="Stover N.A."/>
            <person name="Krieger C.J."/>
            <person name="del Toro C."/>
            <person name="Ryder H.F."/>
            <person name="Williamson S.C."/>
            <person name="Barbeau R.A."/>
            <person name="Hamilton E.P."/>
            <person name="Orias E."/>
        </authorList>
    </citation>
    <scope>NUCLEOTIDE SEQUENCE [LARGE SCALE GENOMIC DNA]</scope>
    <source>
        <strain evidence="3">SB210</strain>
    </source>
</reference>